<keyword evidence="4" id="KW-1185">Reference proteome</keyword>
<comment type="caution">
    <text evidence="3">The sequence shown here is derived from an EMBL/GenBank/DDBJ whole genome shotgun (WGS) entry which is preliminary data.</text>
</comment>
<reference evidence="4" key="1">
    <citation type="journal article" date="2019" name="Int. J. Syst. Evol. Microbiol.">
        <title>The Global Catalogue of Microorganisms (GCM) 10K type strain sequencing project: providing services to taxonomists for standard genome sequencing and annotation.</title>
        <authorList>
            <consortium name="The Broad Institute Genomics Platform"/>
            <consortium name="The Broad Institute Genome Sequencing Center for Infectious Disease"/>
            <person name="Wu L."/>
            <person name="Ma J."/>
        </authorList>
    </citation>
    <scope>NUCLEOTIDE SEQUENCE [LARGE SCALE GENOMIC DNA]</scope>
    <source>
        <strain evidence="4">JCM 16702</strain>
    </source>
</reference>
<dbReference type="PANTHER" id="PTHR42760">
    <property type="entry name" value="SHORT-CHAIN DEHYDROGENASES/REDUCTASES FAMILY MEMBER"/>
    <property type="match status" value="1"/>
</dbReference>
<evidence type="ECO:0000313" key="4">
    <source>
        <dbReference type="Proteomes" id="UP001500683"/>
    </source>
</evidence>
<comment type="similarity">
    <text evidence="1">Belongs to the short-chain dehydrogenases/reductases (SDR) family.</text>
</comment>
<dbReference type="SUPFAM" id="SSF51735">
    <property type="entry name" value="NAD(P)-binding Rossmann-fold domains"/>
    <property type="match status" value="1"/>
</dbReference>
<dbReference type="InterPro" id="IPR020904">
    <property type="entry name" value="Sc_DH/Rdtase_CS"/>
</dbReference>
<dbReference type="EMBL" id="BAAAZG010000001">
    <property type="protein sequence ID" value="GAA4054740.1"/>
    <property type="molecule type" value="Genomic_DNA"/>
</dbReference>
<name>A0ABP7UWX9_9ACTN</name>
<evidence type="ECO:0000256" key="2">
    <source>
        <dbReference type="ARBA" id="ARBA00023002"/>
    </source>
</evidence>
<dbReference type="InterPro" id="IPR036291">
    <property type="entry name" value="NAD(P)-bd_dom_sf"/>
</dbReference>
<proteinExistence type="inferred from homology"/>
<dbReference type="InterPro" id="IPR002347">
    <property type="entry name" value="SDR_fam"/>
</dbReference>
<evidence type="ECO:0000313" key="3">
    <source>
        <dbReference type="EMBL" id="GAA4054740.1"/>
    </source>
</evidence>
<keyword evidence="2" id="KW-0560">Oxidoreductase</keyword>
<dbReference type="PRINTS" id="PR00081">
    <property type="entry name" value="GDHRDH"/>
</dbReference>
<dbReference type="Pfam" id="PF13561">
    <property type="entry name" value="adh_short_C2"/>
    <property type="match status" value="1"/>
</dbReference>
<organism evidence="3 4">
    <name type="scientific">Actinomadura miaoliensis</name>
    <dbReference type="NCBI Taxonomy" id="430685"/>
    <lineage>
        <taxon>Bacteria</taxon>
        <taxon>Bacillati</taxon>
        <taxon>Actinomycetota</taxon>
        <taxon>Actinomycetes</taxon>
        <taxon>Streptosporangiales</taxon>
        <taxon>Thermomonosporaceae</taxon>
        <taxon>Actinomadura</taxon>
    </lineage>
</organism>
<dbReference type="Proteomes" id="UP001500683">
    <property type="component" value="Unassembled WGS sequence"/>
</dbReference>
<accession>A0ABP7UWX9</accession>
<protein>
    <submittedName>
        <fullName evidence="3">3-oxoacyl-ACP reductase FabG</fullName>
    </submittedName>
</protein>
<dbReference type="PROSITE" id="PS00061">
    <property type="entry name" value="ADH_SHORT"/>
    <property type="match status" value="1"/>
</dbReference>
<dbReference type="PRINTS" id="PR00080">
    <property type="entry name" value="SDRFAMILY"/>
</dbReference>
<evidence type="ECO:0000256" key="1">
    <source>
        <dbReference type="ARBA" id="ARBA00006484"/>
    </source>
</evidence>
<gene>
    <name evidence="3" type="primary">fabG_1</name>
    <name evidence="3" type="ORF">GCM10022214_02150</name>
</gene>
<dbReference type="Gene3D" id="3.40.50.720">
    <property type="entry name" value="NAD(P)-binding Rossmann-like Domain"/>
    <property type="match status" value="1"/>
</dbReference>
<sequence length="256" mass="26532">MTAVVIGSGGIGAEVVRDLRRRGQKVAVGWHRSAAVATELSVPGFQVDVTDLASCRQLLAAVARQVGPVTAVVNCFGAVEEAPLLRVESPDVDRLIDLNLTGVVNVCRAAAFRMMKAGGGSIVTIGSAASMVGVPGLAVYSATKAALAGFGRSLAAELAPFRITCNTVLPGFIDCGATAEFSPARKKVLERHIPLKRLGAPAEVAALVAYLISPDSRYVTGQQFVIDGGWTLGTATLTHDLNEEVLDEAGDGARHG</sequence>
<dbReference type="PANTHER" id="PTHR42760:SF133">
    <property type="entry name" value="3-OXOACYL-[ACYL-CARRIER-PROTEIN] REDUCTASE"/>
    <property type="match status" value="1"/>
</dbReference>
<dbReference type="RefSeq" id="WP_344939389.1">
    <property type="nucleotide sequence ID" value="NZ_BAAAZG010000001.1"/>
</dbReference>